<dbReference type="InterPro" id="IPR002933">
    <property type="entry name" value="Peptidase_M20"/>
</dbReference>
<keyword evidence="3" id="KW-0378">Hydrolase</keyword>
<dbReference type="InterPro" id="IPR011650">
    <property type="entry name" value="Peptidase_M20_dimer"/>
</dbReference>
<dbReference type="SUPFAM" id="SSF53187">
    <property type="entry name" value="Zn-dependent exopeptidases"/>
    <property type="match status" value="1"/>
</dbReference>
<dbReference type="SUPFAM" id="SSF55031">
    <property type="entry name" value="Bacterial exopeptidase dimerisation domain"/>
    <property type="match status" value="1"/>
</dbReference>
<dbReference type="CDD" id="cd08659">
    <property type="entry name" value="M20_ArgE_DapE-like"/>
    <property type="match status" value="1"/>
</dbReference>
<dbReference type="GO" id="GO:0046872">
    <property type="term" value="F:metal ion binding"/>
    <property type="evidence" value="ECO:0007669"/>
    <property type="project" value="UniProtKB-KW"/>
</dbReference>
<keyword evidence="7" id="KW-1185">Reference proteome</keyword>
<dbReference type="GO" id="GO:0016787">
    <property type="term" value="F:hydrolase activity"/>
    <property type="evidence" value="ECO:0007669"/>
    <property type="project" value="UniProtKB-KW"/>
</dbReference>
<dbReference type="PROSITE" id="PS00759">
    <property type="entry name" value="ARGE_DAPE_CPG2_2"/>
    <property type="match status" value="1"/>
</dbReference>
<dbReference type="InterPro" id="IPR050072">
    <property type="entry name" value="Peptidase_M20A"/>
</dbReference>
<dbReference type="EMBL" id="CP028858">
    <property type="protein sequence ID" value="AWB26302.1"/>
    <property type="molecule type" value="Genomic_DNA"/>
</dbReference>
<comment type="cofactor">
    <cofactor evidence="1">
        <name>Zn(2+)</name>
        <dbReference type="ChEBI" id="CHEBI:29105"/>
    </cofactor>
</comment>
<evidence type="ECO:0000313" key="7">
    <source>
        <dbReference type="Proteomes" id="UP000244727"/>
    </source>
</evidence>
<evidence type="ECO:0000256" key="3">
    <source>
        <dbReference type="ARBA" id="ARBA00022801"/>
    </source>
</evidence>
<name>A0A2R4WXN6_9EURY</name>
<dbReference type="Pfam" id="PF07687">
    <property type="entry name" value="M20_dimer"/>
    <property type="match status" value="1"/>
</dbReference>
<reference evidence="6 7" key="1">
    <citation type="submission" date="2018-04" db="EMBL/GenBank/DDBJ databases">
        <title>Halococcoides cellulosivorans gen. nov., sp. nov., an extremely halophilic cellulose-utilizing haloarchaeon from hypersaline lakes.</title>
        <authorList>
            <person name="Sorokin D.Y."/>
            <person name="Toshchakov S.V."/>
            <person name="Samarov N.I."/>
            <person name="Korzhenkov A."/>
            <person name="Kublanov I.V."/>
        </authorList>
    </citation>
    <scope>NUCLEOTIDE SEQUENCE [LARGE SCALE GENOMIC DNA]</scope>
    <source>
        <strain evidence="6 7">HArcel1</strain>
    </source>
</reference>
<dbReference type="AlphaFoldDB" id="A0A2R4WXN6"/>
<gene>
    <name evidence="6" type="ORF">HARCEL1_00495</name>
</gene>
<dbReference type="InterPro" id="IPR036264">
    <property type="entry name" value="Bact_exopeptidase_dim_dom"/>
</dbReference>
<proteinExistence type="predicted"/>
<evidence type="ECO:0000256" key="1">
    <source>
        <dbReference type="ARBA" id="ARBA00001947"/>
    </source>
</evidence>
<dbReference type="KEGG" id="harc:HARCEL1_00495"/>
<keyword evidence="4" id="KW-0862">Zinc</keyword>
<feature type="domain" description="Peptidase M20 dimerisation" evidence="5">
    <location>
        <begin position="150"/>
        <end position="254"/>
    </location>
</feature>
<organism evidence="6 7">
    <name type="scientific">Halococcoides cellulosivorans</name>
    <dbReference type="NCBI Taxonomy" id="1679096"/>
    <lineage>
        <taxon>Archaea</taxon>
        <taxon>Methanobacteriati</taxon>
        <taxon>Methanobacteriota</taxon>
        <taxon>Stenosarchaea group</taxon>
        <taxon>Halobacteria</taxon>
        <taxon>Halobacteriales</taxon>
        <taxon>Haloarculaceae</taxon>
        <taxon>Halococcoides</taxon>
    </lineage>
</organism>
<accession>A0A2R4WXN6</accession>
<sequence length="359" mass="37244">MPIDLHGFHRAAVETPSHDSVEAMRDLLVETLESAGLDPWIDDSGTVRAERSAGDGGHLLLNTHLDTVPPHRPYRRDGDRIYGRGSCDAKGPLAAMIHAFEAATIESGRVTLAITPDEETSQHGAAHLAETLAPDHAIVGEPTGLDVCVGARGQFEGTITLSGASAHAAGTDGINAVAAAGPVLDAIGTFDRERGPAPDDRLGPPSLTATEIAGGTAPNRVPETCTITFDRRPVPPETPAAFRDALTEHLDAALDDAGNAATVRVTLADREAPQLGAFRTPDDASVVTALRAGGAGSIRAFGAATEASLFADRVPTAIYGPGVLADSEGPVAHADREYVERDDLDEAAKTLTTAIETLC</sequence>
<dbReference type="GeneID" id="36510940"/>
<dbReference type="Proteomes" id="UP000244727">
    <property type="component" value="Chromosome"/>
</dbReference>
<dbReference type="PANTHER" id="PTHR43808">
    <property type="entry name" value="ACETYLORNITHINE DEACETYLASE"/>
    <property type="match status" value="1"/>
</dbReference>
<evidence type="ECO:0000256" key="4">
    <source>
        <dbReference type="ARBA" id="ARBA00022833"/>
    </source>
</evidence>
<dbReference type="NCBIfam" id="NF006402">
    <property type="entry name" value="PRK08651.1-5"/>
    <property type="match status" value="1"/>
</dbReference>
<protein>
    <submittedName>
        <fullName evidence="6">Succinyl-diaminopimelate desuccinylase</fullName>
    </submittedName>
</protein>
<dbReference type="Gene3D" id="3.30.70.360">
    <property type="match status" value="1"/>
</dbReference>
<dbReference type="Pfam" id="PF01546">
    <property type="entry name" value="Peptidase_M20"/>
    <property type="match status" value="1"/>
</dbReference>
<keyword evidence="2" id="KW-0479">Metal-binding</keyword>
<evidence type="ECO:0000313" key="6">
    <source>
        <dbReference type="EMBL" id="AWB26302.1"/>
    </source>
</evidence>
<dbReference type="InterPro" id="IPR001261">
    <property type="entry name" value="ArgE/DapE_CS"/>
</dbReference>
<evidence type="ECO:0000256" key="2">
    <source>
        <dbReference type="ARBA" id="ARBA00022723"/>
    </source>
</evidence>
<dbReference type="Gene3D" id="3.40.630.10">
    <property type="entry name" value="Zn peptidases"/>
    <property type="match status" value="1"/>
</dbReference>
<dbReference type="RefSeq" id="WP_108380671.1">
    <property type="nucleotide sequence ID" value="NZ_CP028858.1"/>
</dbReference>
<evidence type="ECO:0000259" key="5">
    <source>
        <dbReference type="Pfam" id="PF07687"/>
    </source>
</evidence>